<evidence type="ECO:0000256" key="3">
    <source>
        <dbReference type="ARBA" id="ARBA00022917"/>
    </source>
</evidence>
<evidence type="ECO:0000313" key="6">
    <source>
        <dbReference type="Proteomes" id="UP001431209"/>
    </source>
</evidence>
<evidence type="ECO:0000313" key="5">
    <source>
        <dbReference type="EMBL" id="KAL0483221.1"/>
    </source>
</evidence>
<reference evidence="5 6" key="1">
    <citation type="submission" date="2024-03" db="EMBL/GenBank/DDBJ databases">
        <title>The Acrasis kona genome and developmental transcriptomes reveal deep origins of eukaryotic multicellular pathways.</title>
        <authorList>
            <person name="Sheikh S."/>
            <person name="Fu C.-J."/>
            <person name="Brown M.W."/>
            <person name="Baldauf S.L."/>
        </authorList>
    </citation>
    <scope>NUCLEOTIDE SEQUENCE [LARGE SCALE GENOMIC DNA]</scope>
    <source>
        <strain evidence="5 6">ATCC MYA-3509</strain>
    </source>
</reference>
<dbReference type="GO" id="GO:0016281">
    <property type="term" value="C:eukaryotic translation initiation factor 4F complex"/>
    <property type="evidence" value="ECO:0007669"/>
    <property type="project" value="TreeGrafter"/>
</dbReference>
<evidence type="ECO:0000259" key="4">
    <source>
        <dbReference type="SMART" id="SM00543"/>
    </source>
</evidence>
<feature type="domain" description="MIF4G" evidence="4">
    <location>
        <begin position="42"/>
        <end position="244"/>
    </location>
</feature>
<organism evidence="5 6">
    <name type="scientific">Acrasis kona</name>
    <dbReference type="NCBI Taxonomy" id="1008807"/>
    <lineage>
        <taxon>Eukaryota</taxon>
        <taxon>Discoba</taxon>
        <taxon>Heterolobosea</taxon>
        <taxon>Tetramitia</taxon>
        <taxon>Eutetramitia</taxon>
        <taxon>Acrasidae</taxon>
        <taxon>Acrasis</taxon>
    </lineage>
</organism>
<dbReference type="Gene3D" id="1.25.40.180">
    <property type="match status" value="1"/>
</dbReference>
<proteinExistence type="inferred from homology"/>
<accession>A0AAW2Z0B0</accession>
<dbReference type="EMBL" id="JAOPGA020000946">
    <property type="protein sequence ID" value="KAL0483221.1"/>
    <property type="molecule type" value="Genomic_DNA"/>
</dbReference>
<gene>
    <name evidence="5" type="ORF">AKO1_011536</name>
</gene>
<name>A0AAW2Z0B0_9EUKA</name>
<keyword evidence="2 5" id="KW-0396">Initiation factor</keyword>
<evidence type="ECO:0000256" key="1">
    <source>
        <dbReference type="ARBA" id="ARBA00005775"/>
    </source>
</evidence>
<comment type="caution">
    <text evidence="5">The sequence shown here is derived from an EMBL/GenBank/DDBJ whole genome shotgun (WGS) entry which is preliminary data.</text>
</comment>
<dbReference type="GO" id="GO:0003743">
    <property type="term" value="F:translation initiation factor activity"/>
    <property type="evidence" value="ECO:0007669"/>
    <property type="project" value="UniProtKB-KW"/>
</dbReference>
<sequence>MPKPYAGYDPSLPKSIIKISYPSGEEITIDDLVKKPASSPKENTIESVLNQLSRKDFEKTKTEFIKVAKLETDSPKIAASILDQALTDPNFVDLYVALAKTLDNKNVTSALLNSCQDEFQKESPASKFFKNESDNNADGMWEEEEQFRKRRTNNLLLLGELFKSGLLNKKATQSIINELLEKCSSQEDYPVQEYCTFLNAVGPHLSSDQEYIVSVMSRTDALAQSLQGLLQEDLKDLLNLYNNGWQVRYN</sequence>
<comment type="similarity">
    <text evidence="1">Belongs to the eukaryotic initiation factor 4G family.</text>
</comment>
<protein>
    <submittedName>
        <fullName evidence="5">Translation initiation factor isoform 4G</fullName>
    </submittedName>
</protein>
<keyword evidence="3" id="KW-0648">Protein biosynthesis</keyword>
<keyword evidence="6" id="KW-1185">Reference proteome</keyword>
<dbReference type="PANTHER" id="PTHR23253">
    <property type="entry name" value="EUKARYOTIC TRANSLATION INITIATION FACTOR 4 GAMMA"/>
    <property type="match status" value="1"/>
</dbReference>
<dbReference type="SMART" id="SM00543">
    <property type="entry name" value="MIF4G"/>
    <property type="match status" value="1"/>
</dbReference>
<dbReference type="SUPFAM" id="SSF48371">
    <property type="entry name" value="ARM repeat"/>
    <property type="match status" value="1"/>
</dbReference>
<dbReference type="InterPro" id="IPR003890">
    <property type="entry name" value="MIF4G-like_typ-3"/>
</dbReference>
<dbReference type="InterPro" id="IPR016024">
    <property type="entry name" value="ARM-type_fold"/>
</dbReference>
<dbReference type="AlphaFoldDB" id="A0AAW2Z0B0"/>
<dbReference type="PANTHER" id="PTHR23253:SF9">
    <property type="entry name" value="EUKARYOTIC TRANSLATION INITIATION FACTOR 4 GAMMA 2"/>
    <property type="match status" value="1"/>
</dbReference>
<dbReference type="Proteomes" id="UP001431209">
    <property type="component" value="Unassembled WGS sequence"/>
</dbReference>
<dbReference type="Pfam" id="PF02854">
    <property type="entry name" value="MIF4G"/>
    <property type="match status" value="1"/>
</dbReference>
<evidence type="ECO:0000256" key="2">
    <source>
        <dbReference type="ARBA" id="ARBA00022540"/>
    </source>
</evidence>
<dbReference type="GO" id="GO:0003729">
    <property type="term" value="F:mRNA binding"/>
    <property type="evidence" value="ECO:0007669"/>
    <property type="project" value="TreeGrafter"/>
</dbReference>